<dbReference type="Proteomes" id="UP001281410">
    <property type="component" value="Unassembled WGS sequence"/>
</dbReference>
<protein>
    <recommendedName>
        <fullName evidence="2">F-box domain-containing protein</fullName>
    </recommendedName>
</protein>
<dbReference type="PANTHER" id="PTHR31672:SF11">
    <property type="entry name" value="F-BOX PROTEIN CPR1-LIKE ISOFORM X2"/>
    <property type="match status" value="1"/>
</dbReference>
<dbReference type="InterPro" id="IPR050796">
    <property type="entry name" value="SCF_F-box_component"/>
</dbReference>
<feature type="domain" description="F-box" evidence="2">
    <location>
        <begin position="22"/>
        <end position="70"/>
    </location>
</feature>
<dbReference type="SMART" id="SM00256">
    <property type="entry name" value="FBOX"/>
    <property type="match status" value="1"/>
</dbReference>
<dbReference type="InterPro" id="IPR036047">
    <property type="entry name" value="F-box-like_dom_sf"/>
</dbReference>
<keyword evidence="4" id="KW-1185">Reference proteome</keyword>
<dbReference type="EMBL" id="JANJYJ010000002">
    <property type="protein sequence ID" value="KAK3226214.1"/>
    <property type="molecule type" value="Genomic_DNA"/>
</dbReference>
<dbReference type="InterPro" id="IPR013187">
    <property type="entry name" value="F-box-assoc_dom_typ3"/>
</dbReference>
<dbReference type="AlphaFoldDB" id="A0AAE0AZ02"/>
<comment type="caution">
    <text evidence="3">The sequence shown here is derived from an EMBL/GenBank/DDBJ whole genome shotgun (WGS) entry which is preliminary data.</text>
</comment>
<dbReference type="InterPro" id="IPR001810">
    <property type="entry name" value="F-box_dom"/>
</dbReference>
<dbReference type="SUPFAM" id="SSF81383">
    <property type="entry name" value="F-box domain"/>
    <property type="match status" value="1"/>
</dbReference>
<gene>
    <name evidence="3" type="ORF">Dsin_006076</name>
</gene>
<dbReference type="Pfam" id="PF00646">
    <property type="entry name" value="F-box"/>
    <property type="match status" value="1"/>
</dbReference>
<dbReference type="PANTHER" id="PTHR31672">
    <property type="entry name" value="BNACNNG10540D PROTEIN"/>
    <property type="match status" value="1"/>
</dbReference>
<dbReference type="PROSITE" id="PS50181">
    <property type="entry name" value="FBOX"/>
    <property type="match status" value="1"/>
</dbReference>
<feature type="region of interest" description="Disordered" evidence="1">
    <location>
        <begin position="1"/>
        <end position="23"/>
    </location>
</feature>
<sequence>MGKTRTQRQNLLKKKGKQEENHNQLANLPEHIVMKIIEKVPSRYLHDTFRHVSKSWHDLISSPEFAVKNTIEAKSELLLQVPKTWRFRWVYKLQSLEMMDDQNQKAALEIKSRNIYPHIRMIRSSCNGLVLVLDYKYNQREIEGALMQVKNLLTKCCLTLPKCPSNCIHENEVCGVALGFDPSTNEYKVVHICGDGYRFEIFTLGCYDNAWRTVPGPFLVETFEWRDPVLVNGRVMHWYVNSNEYVLSMNICDENAYKT</sequence>
<evidence type="ECO:0000313" key="3">
    <source>
        <dbReference type="EMBL" id="KAK3226214.1"/>
    </source>
</evidence>
<accession>A0AAE0AZ02</accession>
<name>A0AAE0AZ02_9ROSI</name>
<dbReference type="Pfam" id="PF08268">
    <property type="entry name" value="FBA_3"/>
    <property type="match status" value="1"/>
</dbReference>
<evidence type="ECO:0000259" key="2">
    <source>
        <dbReference type="PROSITE" id="PS50181"/>
    </source>
</evidence>
<evidence type="ECO:0000256" key="1">
    <source>
        <dbReference type="SAM" id="MobiDB-lite"/>
    </source>
</evidence>
<reference evidence="3" key="1">
    <citation type="journal article" date="2023" name="Plant J.">
        <title>Genome sequences and population genomics provide insights into the demographic history, inbreeding, and mutation load of two 'living fossil' tree species of Dipteronia.</title>
        <authorList>
            <person name="Feng Y."/>
            <person name="Comes H.P."/>
            <person name="Chen J."/>
            <person name="Zhu S."/>
            <person name="Lu R."/>
            <person name="Zhang X."/>
            <person name="Li P."/>
            <person name="Qiu J."/>
            <person name="Olsen K.M."/>
            <person name="Qiu Y."/>
        </authorList>
    </citation>
    <scope>NUCLEOTIDE SEQUENCE</scope>
    <source>
        <strain evidence="3">NBL</strain>
    </source>
</reference>
<organism evidence="3 4">
    <name type="scientific">Dipteronia sinensis</name>
    <dbReference type="NCBI Taxonomy" id="43782"/>
    <lineage>
        <taxon>Eukaryota</taxon>
        <taxon>Viridiplantae</taxon>
        <taxon>Streptophyta</taxon>
        <taxon>Embryophyta</taxon>
        <taxon>Tracheophyta</taxon>
        <taxon>Spermatophyta</taxon>
        <taxon>Magnoliopsida</taxon>
        <taxon>eudicotyledons</taxon>
        <taxon>Gunneridae</taxon>
        <taxon>Pentapetalae</taxon>
        <taxon>rosids</taxon>
        <taxon>malvids</taxon>
        <taxon>Sapindales</taxon>
        <taxon>Sapindaceae</taxon>
        <taxon>Hippocastanoideae</taxon>
        <taxon>Acereae</taxon>
        <taxon>Dipteronia</taxon>
    </lineage>
</organism>
<dbReference type="Gene3D" id="1.20.1280.50">
    <property type="match status" value="1"/>
</dbReference>
<proteinExistence type="predicted"/>
<evidence type="ECO:0000313" key="4">
    <source>
        <dbReference type="Proteomes" id="UP001281410"/>
    </source>
</evidence>